<proteinExistence type="predicted"/>
<dbReference type="AlphaFoldDB" id="A0A1I0KRN7"/>
<feature type="region of interest" description="Disordered" evidence="1">
    <location>
        <begin position="292"/>
        <end position="323"/>
    </location>
</feature>
<dbReference type="Proteomes" id="UP000199181">
    <property type="component" value="Unassembled WGS sequence"/>
</dbReference>
<evidence type="ECO:0000256" key="1">
    <source>
        <dbReference type="SAM" id="MobiDB-lite"/>
    </source>
</evidence>
<evidence type="ECO:0000313" key="2">
    <source>
        <dbReference type="EMBL" id="SEU27621.1"/>
    </source>
</evidence>
<reference evidence="3" key="1">
    <citation type="submission" date="2016-10" db="EMBL/GenBank/DDBJ databases">
        <authorList>
            <person name="Varghese N."/>
            <person name="Submissions S."/>
        </authorList>
    </citation>
    <scope>NUCLEOTIDE SEQUENCE [LARGE SCALE GENOMIC DNA]</scope>
    <source>
        <strain evidence="3">DSM 16858</strain>
    </source>
</reference>
<gene>
    <name evidence="2" type="ORF">SAMN05443639_11326</name>
</gene>
<keyword evidence="3" id="KW-1185">Reference proteome</keyword>
<evidence type="ECO:0000313" key="3">
    <source>
        <dbReference type="Proteomes" id="UP000199181"/>
    </source>
</evidence>
<name>A0A1I0KRN7_9BACT</name>
<sequence>MAESPAPLPAALEPSDPLSVLNGAFREAYAARREELLAGLGPVMAQIDDVLILRKGGQRFEGPARTRRYHAFKSITHVPLALHMLLAERRGAPGEALRERLQGIQRLITAAVESLGHRGFTPGEAARQRRILDAAQGLLAQALAPGGVTPEALTAYARAQASDLLLNAEDAARDQLETMHATVEAWKRQMTPEERQQLRVVVATSHMARPGNVAVQYFSVTLGETWEGRFDQEDLHPGKRVLSSETSFDEAAAFSLLATHVLDARVGRRFFGEEDRLARDVLADAAERLLAQMFHRDPEPPANPDSAPGAPPRSSSSSRAGQP</sequence>
<organism evidence="2 3">
    <name type="scientific">Stigmatella erecta</name>
    <dbReference type="NCBI Taxonomy" id="83460"/>
    <lineage>
        <taxon>Bacteria</taxon>
        <taxon>Pseudomonadati</taxon>
        <taxon>Myxococcota</taxon>
        <taxon>Myxococcia</taxon>
        <taxon>Myxococcales</taxon>
        <taxon>Cystobacterineae</taxon>
        <taxon>Archangiaceae</taxon>
        <taxon>Stigmatella</taxon>
    </lineage>
</organism>
<dbReference type="EMBL" id="FOIJ01000013">
    <property type="protein sequence ID" value="SEU27621.1"/>
    <property type="molecule type" value="Genomic_DNA"/>
</dbReference>
<protein>
    <submittedName>
        <fullName evidence="2">Uncharacterized protein</fullName>
    </submittedName>
</protein>
<accession>A0A1I0KRN7</accession>
<feature type="compositionally biased region" description="Low complexity" evidence="1">
    <location>
        <begin position="306"/>
        <end position="323"/>
    </location>
</feature>
<dbReference type="RefSeq" id="WP_093524120.1">
    <property type="nucleotide sequence ID" value="NZ_FOIJ01000013.1"/>
</dbReference>